<dbReference type="InterPro" id="IPR029063">
    <property type="entry name" value="SAM-dependent_MTases_sf"/>
</dbReference>
<reference evidence="15" key="2">
    <citation type="submission" date="2025-09" db="UniProtKB">
        <authorList>
            <consortium name="Ensembl"/>
        </authorList>
    </citation>
    <scope>IDENTIFICATION</scope>
</reference>
<keyword evidence="4" id="KW-0808">Transferase</keyword>
<evidence type="ECO:0000256" key="3">
    <source>
        <dbReference type="ARBA" id="ARBA00022603"/>
    </source>
</evidence>
<dbReference type="OMA" id="NNYMPPR"/>
<dbReference type="GeneID" id="105717098"/>
<dbReference type="FunFam" id="3.40.50.150:FF:000065">
    <property type="entry name" value="Phenylethanolamine N-methyltransferase"/>
    <property type="match status" value="1"/>
</dbReference>
<feature type="binding site" evidence="14">
    <location>
        <position position="40"/>
    </location>
    <ligand>
        <name>S-adenosyl-L-methionine</name>
        <dbReference type="ChEBI" id="CHEBI:59789"/>
    </ligand>
</feature>
<dbReference type="PANTHER" id="PTHR10867">
    <property type="entry name" value="NNMT/PNMT/TEMT FAMILY MEMBER"/>
    <property type="match status" value="1"/>
</dbReference>
<dbReference type="InterPro" id="IPR053384">
    <property type="entry name" value="SAM-dep_methyltransferase"/>
</dbReference>
<dbReference type="CTD" id="5409"/>
<dbReference type="PROSITE" id="PS51681">
    <property type="entry name" value="SAM_MT_NNMT_PNMT_TEMT"/>
    <property type="match status" value="1"/>
</dbReference>
<evidence type="ECO:0000256" key="10">
    <source>
        <dbReference type="ARBA" id="ARBA00048084"/>
    </source>
</evidence>
<comment type="catalytic activity">
    <reaction evidence="10">
        <text>(R)-octopamine + S-adenosyl-L-methionine = (R)-synephrine + S-adenosyl-L-homocysteine + H(+)</text>
        <dbReference type="Rhea" id="RHEA:70519"/>
        <dbReference type="ChEBI" id="CHEBI:15378"/>
        <dbReference type="ChEBI" id="CHEBI:57856"/>
        <dbReference type="ChEBI" id="CHEBI:59789"/>
        <dbReference type="ChEBI" id="CHEBI:63694"/>
        <dbReference type="ChEBI" id="CHEBI:141486"/>
    </reaction>
    <physiologicalReaction direction="left-to-right" evidence="10">
        <dbReference type="Rhea" id="RHEA:70520"/>
    </physiologicalReaction>
</comment>
<dbReference type="SUPFAM" id="SSF53335">
    <property type="entry name" value="S-adenosyl-L-methionine-dependent methyltransferases"/>
    <property type="match status" value="1"/>
</dbReference>
<dbReference type="Gene3D" id="3.40.50.150">
    <property type="entry name" value="Vaccinia Virus protein VP39"/>
    <property type="match status" value="1"/>
</dbReference>
<dbReference type="OrthoDB" id="10050085at2759"/>
<dbReference type="AlphaFoldDB" id="A0A2K5EH54"/>
<dbReference type="Ensembl" id="ENSANAT00000050560.1">
    <property type="protein sequence ID" value="ENSANAP00000032509.1"/>
    <property type="gene ID" value="ENSANAG00000033945.1"/>
</dbReference>
<feature type="binding site" evidence="14">
    <location>
        <position position="35"/>
    </location>
    <ligand>
        <name>S-adenosyl-L-methionine</name>
        <dbReference type="ChEBI" id="CHEBI:59789"/>
    </ligand>
</feature>
<evidence type="ECO:0000256" key="8">
    <source>
        <dbReference type="ARBA" id="ARBA00040076"/>
    </source>
</evidence>
<dbReference type="GeneTree" id="ENSGT00390000011708"/>
<dbReference type="GO" id="GO:0005829">
    <property type="term" value="C:cytosol"/>
    <property type="evidence" value="ECO:0007669"/>
    <property type="project" value="TreeGrafter"/>
</dbReference>
<proteinExistence type="inferred from homology"/>
<dbReference type="PROSITE" id="PS01100">
    <property type="entry name" value="NNMT_PNMT_TEMT"/>
    <property type="match status" value="1"/>
</dbReference>
<feature type="binding site" evidence="14">
    <location>
        <position position="85"/>
    </location>
    <ligand>
        <name>S-adenosyl-L-methionine</name>
        <dbReference type="ChEBI" id="CHEBI:59789"/>
    </ligand>
</feature>
<keyword evidence="2" id="KW-0127">Catecholamine biosynthesis</keyword>
<dbReference type="KEGG" id="anan:105717098"/>
<evidence type="ECO:0000313" key="16">
    <source>
        <dbReference type="Proteomes" id="UP000233020"/>
    </source>
</evidence>
<evidence type="ECO:0000256" key="7">
    <source>
        <dbReference type="ARBA" id="ARBA00039028"/>
    </source>
</evidence>
<gene>
    <name evidence="15" type="primary">PNMT</name>
</gene>
<dbReference type="STRING" id="37293.ENSANAP00000032509"/>
<dbReference type="GO" id="GO:0042423">
    <property type="term" value="P:catecholamine biosynthetic process"/>
    <property type="evidence" value="ECO:0007669"/>
    <property type="project" value="UniProtKB-KW"/>
</dbReference>
<evidence type="ECO:0000256" key="13">
    <source>
        <dbReference type="ARBA" id="ARBA00048910"/>
    </source>
</evidence>
<evidence type="ECO:0000256" key="1">
    <source>
        <dbReference type="ARBA" id="ARBA00007996"/>
    </source>
</evidence>
<name>A0A2K5EH54_AOTNA</name>
<dbReference type="GO" id="GO:0004603">
    <property type="term" value="F:phenylethanolamine N-methyltransferase activity"/>
    <property type="evidence" value="ECO:0007669"/>
    <property type="project" value="UniProtKB-EC"/>
</dbReference>
<evidence type="ECO:0000256" key="5">
    <source>
        <dbReference type="ARBA" id="ARBA00022691"/>
    </source>
</evidence>
<evidence type="ECO:0000256" key="14">
    <source>
        <dbReference type="PIRSR" id="PIRSR000384-1"/>
    </source>
</evidence>
<dbReference type="GO" id="GO:0032259">
    <property type="term" value="P:methylation"/>
    <property type="evidence" value="ECO:0007669"/>
    <property type="project" value="UniProtKB-KW"/>
</dbReference>
<evidence type="ECO:0000256" key="9">
    <source>
        <dbReference type="ARBA" id="ARBA00041841"/>
    </source>
</evidence>
<dbReference type="NCBIfam" id="NF041360">
    <property type="entry name" value="GntF_guanitoxin"/>
    <property type="match status" value="1"/>
</dbReference>
<dbReference type="EC" id="2.1.1.28" evidence="7"/>
<keyword evidence="16" id="KW-1185">Reference proteome</keyword>
<feature type="binding site" evidence="14">
    <location>
        <begin position="158"/>
        <end position="159"/>
    </location>
    <ligand>
        <name>S-adenosyl-L-methionine</name>
        <dbReference type="ChEBI" id="CHEBI:59789"/>
    </ligand>
</feature>
<accession>A0A2K5EH54</accession>
<evidence type="ECO:0000313" key="15">
    <source>
        <dbReference type="Ensembl" id="ENSANAP00000032509.1"/>
    </source>
</evidence>
<comment type="catalytic activity">
    <reaction evidence="13">
        <text>(R)-normetanephrine + S-adenosyl-L-methionine = (R)-metanephrine + S-adenosyl-L-homocysteine + H(+)</text>
        <dbReference type="Rhea" id="RHEA:70683"/>
        <dbReference type="ChEBI" id="CHEBI:15378"/>
        <dbReference type="ChEBI" id="CHEBI:57856"/>
        <dbReference type="ChEBI" id="CHEBI:59789"/>
        <dbReference type="ChEBI" id="CHEBI:189645"/>
        <dbReference type="ChEBI" id="CHEBI:189646"/>
    </reaction>
    <physiologicalReaction direction="left-to-right" evidence="13">
        <dbReference type="Rhea" id="RHEA:70684"/>
    </physiologicalReaction>
</comment>
<dbReference type="InterPro" id="IPR025820">
    <property type="entry name" value="NNMT/PNMT/TEMT_CS"/>
</dbReference>
<evidence type="ECO:0000256" key="6">
    <source>
        <dbReference type="ARBA" id="ARBA00037894"/>
    </source>
</evidence>
<evidence type="ECO:0000256" key="12">
    <source>
        <dbReference type="ARBA" id="ARBA00048901"/>
    </source>
</evidence>
<reference evidence="15" key="1">
    <citation type="submission" date="2025-08" db="UniProtKB">
        <authorList>
            <consortium name="Ensembl"/>
        </authorList>
    </citation>
    <scope>IDENTIFICATION</scope>
</reference>
<dbReference type="InterPro" id="IPR000940">
    <property type="entry name" value="NNMT_TEMT_trans"/>
</dbReference>
<evidence type="ECO:0000256" key="11">
    <source>
        <dbReference type="ARBA" id="ARBA00048197"/>
    </source>
</evidence>
<sequence length="283" mass="31058">MSGADPSCAAGAAPDSAPGRAAVASAYQRFEPRAYLRNNYAPPRGDLSSPDGVGPWKLRCLAQTFATGEVSGRTLIDIGSGPTVYQLLSACRHFEDITMTDFLEVNRQELGRWLREEPGAFNWSVYSQHACLIEGKGESWQEKERQLRARVKRVLPIDVHQLQPLGAGSPAPLPADALVSAFCLEAVSPDLASFQRALDHITTLLRPGGHLLLIGALEESWYLAGEARLTVVPVSEEEVREALVRSGYEVRDLRTYIMPARLQTGVDDVKGIFFAWAQKKVEL</sequence>
<keyword evidence="3" id="KW-0489">Methyltransferase</keyword>
<dbReference type="Pfam" id="PF01234">
    <property type="entry name" value="NNMT_PNMT_TEMT"/>
    <property type="match status" value="1"/>
</dbReference>
<evidence type="ECO:0000256" key="4">
    <source>
        <dbReference type="ARBA" id="ARBA00022679"/>
    </source>
</evidence>
<feature type="binding site" evidence="14">
    <location>
        <position position="106"/>
    </location>
    <ligand>
        <name>S-adenosyl-L-methionine</name>
        <dbReference type="ChEBI" id="CHEBI:59789"/>
    </ligand>
</feature>
<dbReference type="Proteomes" id="UP000233020">
    <property type="component" value="Unplaced"/>
</dbReference>
<comment type="catalytic activity">
    <reaction evidence="12">
        <text>phenylethanolamine + S-adenosyl-L-methionine = N-methylphenylethanolamine + S-adenosyl-L-homocysteine + H(+)</text>
        <dbReference type="Rhea" id="RHEA:12176"/>
        <dbReference type="ChEBI" id="CHEBI:15378"/>
        <dbReference type="ChEBI" id="CHEBI:57741"/>
        <dbReference type="ChEBI" id="CHEBI:57856"/>
        <dbReference type="ChEBI" id="CHEBI:57946"/>
        <dbReference type="ChEBI" id="CHEBI:59789"/>
        <dbReference type="EC" id="2.1.1.28"/>
    </reaction>
    <physiologicalReaction direction="left-to-right" evidence="12">
        <dbReference type="Rhea" id="RHEA:12177"/>
    </physiologicalReaction>
</comment>
<comment type="pathway">
    <text evidence="6">Catecholamine biosynthesis; (R)-adrenaline biosynthesis; (R)-adrenaline from (R)-noradrenaline: step 1/1.</text>
</comment>
<feature type="binding site" evidence="14">
    <location>
        <position position="101"/>
    </location>
    <ligand>
        <name>S-adenosyl-L-methionine</name>
        <dbReference type="ChEBI" id="CHEBI:59789"/>
    </ligand>
</feature>
<protein>
    <recommendedName>
        <fullName evidence="8">Phenylethanolamine N-methyltransferase</fullName>
        <ecNumber evidence="7">2.1.1.28</ecNumber>
    </recommendedName>
    <alternativeName>
        <fullName evidence="9">Noradrenaline N-methyltransferase</fullName>
    </alternativeName>
</protein>
<comment type="catalytic activity">
    <reaction evidence="11">
        <text>(R)-noradrenaline + S-adenosyl-L-methionine = (R)-adrenaline + S-adenosyl-L-homocysteine + H(+)</text>
        <dbReference type="Rhea" id="RHEA:25269"/>
        <dbReference type="ChEBI" id="CHEBI:15378"/>
        <dbReference type="ChEBI" id="CHEBI:57856"/>
        <dbReference type="ChEBI" id="CHEBI:59789"/>
        <dbReference type="ChEBI" id="CHEBI:71406"/>
        <dbReference type="ChEBI" id="CHEBI:72587"/>
        <dbReference type="EC" id="2.1.1.28"/>
    </reaction>
    <physiologicalReaction direction="left-to-right" evidence="11">
        <dbReference type="Rhea" id="RHEA:25270"/>
    </physiologicalReaction>
</comment>
<keyword evidence="5 14" id="KW-0949">S-adenosyl-L-methionine</keyword>
<dbReference type="PIRSF" id="PIRSF000384">
    <property type="entry name" value="PNMTase"/>
    <property type="match status" value="1"/>
</dbReference>
<feature type="binding site" evidence="14">
    <location>
        <begin position="79"/>
        <end position="80"/>
    </location>
    <ligand>
        <name>S-adenosyl-L-methionine</name>
        <dbReference type="ChEBI" id="CHEBI:59789"/>
    </ligand>
</feature>
<dbReference type="PANTHER" id="PTHR10867:SF18">
    <property type="entry name" value="PHENYLETHANOLAMINE N-METHYLTRANSFERASE"/>
    <property type="match status" value="1"/>
</dbReference>
<comment type="similarity">
    <text evidence="1">Belongs to the class I-like SAM-binding methyltransferase superfamily. NNMT/PNMT/TEMT family.</text>
</comment>
<dbReference type="CDD" id="cd02440">
    <property type="entry name" value="AdoMet_MTases"/>
    <property type="match status" value="1"/>
</dbReference>
<organism evidence="15 16">
    <name type="scientific">Aotus nancymaae</name>
    <name type="common">Ma's night monkey</name>
    <dbReference type="NCBI Taxonomy" id="37293"/>
    <lineage>
        <taxon>Eukaryota</taxon>
        <taxon>Metazoa</taxon>
        <taxon>Chordata</taxon>
        <taxon>Craniata</taxon>
        <taxon>Vertebrata</taxon>
        <taxon>Euteleostomi</taxon>
        <taxon>Mammalia</taxon>
        <taxon>Eutheria</taxon>
        <taxon>Euarchontoglires</taxon>
        <taxon>Primates</taxon>
        <taxon>Haplorrhini</taxon>
        <taxon>Platyrrhini</taxon>
        <taxon>Aotidae</taxon>
        <taxon>Aotus</taxon>
    </lineage>
</organism>
<evidence type="ECO:0000256" key="2">
    <source>
        <dbReference type="ARBA" id="ARBA00022584"/>
    </source>
</evidence>